<feature type="compositionally biased region" description="Low complexity" evidence="1">
    <location>
        <begin position="7"/>
        <end position="20"/>
    </location>
</feature>
<dbReference type="AlphaFoldDB" id="A0A917G244"/>
<proteinExistence type="predicted"/>
<dbReference type="EMBL" id="BMGR01000014">
    <property type="protein sequence ID" value="GGG18741.1"/>
    <property type="molecule type" value="Genomic_DNA"/>
</dbReference>
<keyword evidence="3" id="KW-1185">Reference proteome</keyword>
<organism evidence="2 3">
    <name type="scientific">Paenibacillus abyssi</name>
    <dbReference type="NCBI Taxonomy" id="1340531"/>
    <lineage>
        <taxon>Bacteria</taxon>
        <taxon>Bacillati</taxon>
        <taxon>Bacillota</taxon>
        <taxon>Bacilli</taxon>
        <taxon>Bacillales</taxon>
        <taxon>Paenibacillaceae</taxon>
        <taxon>Paenibacillus</taxon>
    </lineage>
</organism>
<dbReference type="Proteomes" id="UP000644756">
    <property type="component" value="Unassembled WGS sequence"/>
</dbReference>
<comment type="caution">
    <text evidence="2">The sequence shown here is derived from an EMBL/GenBank/DDBJ whole genome shotgun (WGS) entry which is preliminary data.</text>
</comment>
<gene>
    <name evidence="2" type="ORF">GCM10010916_39410</name>
</gene>
<name>A0A917G244_9BACL</name>
<sequence>MTPPQPASSRPGSSRAPAASGGFAKNLVIERLHQEFYEIYLEFIRKKFYQIYKIIIKKMKENEKFIKKYKNPKKIENFHKRN</sequence>
<evidence type="ECO:0000256" key="1">
    <source>
        <dbReference type="SAM" id="MobiDB-lite"/>
    </source>
</evidence>
<evidence type="ECO:0000313" key="2">
    <source>
        <dbReference type="EMBL" id="GGG18741.1"/>
    </source>
</evidence>
<feature type="region of interest" description="Disordered" evidence="1">
    <location>
        <begin position="1"/>
        <end position="20"/>
    </location>
</feature>
<reference evidence="2" key="2">
    <citation type="submission" date="2020-09" db="EMBL/GenBank/DDBJ databases">
        <authorList>
            <person name="Sun Q."/>
            <person name="Zhou Y."/>
        </authorList>
    </citation>
    <scope>NUCLEOTIDE SEQUENCE</scope>
    <source>
        <strain evidence="2">CGMCC 1.12987</strain>
    </source>
</reference>
<reference evidence="2" key="1">
    <citation type="journal article" date="2014" name="Int. J. Syst. Evol. Microbiol.">
        <title>Complete genome sequence of Corynebacterium casei LMG S-19264T (=DSM 44701T), isolated from a smear-ripened cheese.</title>
        <authorList>
            <consortium name="US DOE Joint Genome Institute (JGI-PGF)"/>
            <person name="Walter F."/>
            <person name="Albersmeier A."/>
            <person name="Kalinowski J."/>
            <person name="Ruckert C."/>
        </authorList>
    </citation>
    <scope>NUCLEOTIDE SEQUENCE</scope>
    <source>
        <strain evidence="2">CGMCC 1.12987</strain>
    </source>
</reference>
<protein>
    <submittedName>
        <fullName evidence="2">Uncharacterized protein</fullName>
    </submittedName>
</protein>
<dbReference type="RefSeq" id="WP_188532780.1">
    <property type="nucleotide sequence ID" value="NZ_BMGR01000014.1"/>
</dbReference>
<accession>A0A917G244</accession>
<evidence type="ECO:0000313" key="3">
    <source>
        <dbReference type="Proteomes" id="UP000644756"/>
    </source>
</evidence>